<organism evidence="2 3">
    <name type="scientific">Cyclospora cayetanensis</name>
    <dbReference type="NCBI Taxonomy" id="88456"/>
    <lineage>
        <taxon>Eukaryota</taxon>
        <taxon>Sar</taxon>
        <taxon>Alveolata</taxon>
        <taxon>Apicomplexa</taxon>
        <taxon>Conoidasida</taxon>
        <taxon>Coccidia</taxon>
        <taxon>Eucoccidiorida</taxon>
        <taxon>Eimeriorina</taxon>
        <taxon>Eimeriidae</taxon>
        <taxon>Cyclospora</taxon>
    </lineage>
</organism>
<proteinExistence type="predicted"/>
<name>A0A1D3D2G2_9EIME</name>
<protein>
    <submittedName>
        <fullName evidence="2">Uncharacterized protein</fullName>
    </submittedName>
</protein>
<feature type="region of interest" description="Disordered" evidence="1">
    <location>
        <begin position="1"/>
        <end position="91"/>
    </location>
</feature>
<dbReference type="AlphaFoldDB" id="A0A1D3D2G2"/>
<feature type="compositionally biased region" description="Pro residues" evidence="1">
    <location>
        <begin position="80"/>
        <end position="91"/>
    </location>
</feature>
<dbReference type="Proteomes" id="UP000095192">
    <property type="component" value="Unassembled WGS sequence"/>
</dbReference>
<dbReference type="VEuPathDB" id="ToxoDB:cyc_02619"/>
<evidence type="ECO:0000313" key="2">
    <source>
        <dbReference type="EMBL" id="OEH77635.1"/>
    </source>
</evidence>
<dbReference type="InParanoid" id="A0A1D3D2G2"/>
<reference evidence="2 3" key="1">
    <citation type="journal article" date="2016" name="BMC Genomics">
        <title>Comparative genomics reveals Cyclospora cayetanensis possesses coccidia-like metabolism and invasion components but unique surface antigens.</title>
        <authorList>
            <person name="Liu S."/>
            <person name="Wang L."/>
            <person name="Zheng H."/>
            <person name="Xu Z."/>
            <person name="Roellig D.M."/>
            <person name="Li N."/>
            <person name="Frace M.A."/>
            <person name="Tang K."/>
            <person name="Arrowood M.J."/>
            <person name="Moss D.M."/>
            <person name="Zhang L."/>
            <person name="Feng Y."/>
            <person name="Xiao L."/>
        </authorList>
    </citation>
    <scope>NUCLEOTIDE SEQUENCE [LARGE SCALE GENOMIC DNA]</scope>
    <source>
        <strain evidence="2 3">CHN_HEN01</strain>
    </source>
</reference>
<keyword evidence="3" id="KW-1185">Reference proteome</keyword>
<feature type="compositionally biased region" description="Low complexity" evidence="1">
    <location>
        <begin position="18"/>
        <end position="31"/>
    </location>
</feature>
<comment type="caution">
    <text evidence="2">The sequence shown here is derived from an EMBL/GenBank/DDBJ whole genome shotgun (WGS) entry which is preliminary data.</text>
</comment>
<accession>A0A1D3D2G2</accession>
<sequence>MRKYKNPKKMLNMSTFGSAAPPWASAAAAKKAMQKERLHVGSRSGEGAAVVWPAERAASCMHKEEDTQEKKKQQQQQRKTPPPPSYPPSVC</sequence>
<gene>
    <name evidence="2" type="ORF">cyc_02619</name>
</gene>
<evidence type="ECO:0000256" key="1">
    <source>
        <dbReference type="SAM" id="MobiDB-lite"/>
    </source>
</evidence>
<feature type="compositionally biased region" description="Basic and acidic residues" evidence="1">
    <location>
        <begin position="61"/>
        <end position="72"/>
    </location>
</feature>
<dbReference type="EMBL" id="JROU02001027">
    <property type="protein sequence ID" value="OEH77635.1"/>
    <property type="molecule type" value="Genomic_DNA"/>
</dbReference>
<evidence type="ECO:0000313" key="3">
    <source>
        <dbReference type="Proteomes" id="UP000095192"/>
    </source>
</evidence>